<proteinExistence type="predicted"/>
<feature type="domain" description="CBM-cenC" evidence="2">
    <location>
        <begin position="4"/>
        <end position="128"/>
    </location>
</feature>
<dbReference type="InterPro" id="IPR003305">
    <property type="entry name" value="CenC_carb-bd"/>
</dbReference>
<keyword evidence="4" id="KW-1185">Reference proteome</keyword>
<dbReference type="Gene3D" id="2.60.120.260">
    <property type="entry name" value="Galactose-binding domain-like"/>
    <property type="match status" value="1"/>
</dbReference>
<name>A0ABR4IJP8_9EURO</name>
<sequence>MPCNVINNPSFEAGLSSWYSSTPGVATIGTGDIAYSGSSYLDLETTVSASEATISQDLYWLDDEKTHNLTVQVRLLDPISSADSCTVSAYLGDEYTADSDIASEIIWNAGEWISLTGTILPEQRDTVLNLVGACTFSGDVQTAHVLFDDVVFSDC</sequence>
<evidence type="ECO:0000256" key="1">
    <source>
        <dbReference type="ARBA" id="ARBA00022801"/>
    </source>
</evidence>
<organism evidence="3 4">
    <name type="scientific">Aspergillus cavernicola</name>
    <dbReference type="NCBI Taxonomy" id="176166"/>
    <lineage>
        <taxon>Eukaryota</taxon>
        <taxon>Fungi</taxon>
        <taxon>Dikarya</taxon>
        <taxon>Ascomycota</taxon>
        <taxon>Pezizomycotina</taxon>
        <taxon>Eurotiomycetes</taxon>
        <taxon>Eurotiomycetidae</taxon>
        <taxon>Eurotiales</taxon>
        <taxon>Aspergillaceae</taxon>
        <taxon>Aspergillus</taxon>
        <taxon>Aspergillus subgen. Nidulantes</taxon>
    </lineage>
</organism>
<dbReference type="SUPFAM" id="SSF49785">
    <property type="entry name" value="Galactose-binding domain-like"/>
    <property type="match status" value="1"/>
</dbReference>
<protein>
    <recommendedName>
        <fullName evidence="2">CBM-cenC domain-containing protein</fullName>
    </recommendedName>
</protein>
<dbReference type="Pfam" id="PF02018">
    <property type="entry name" value="CBM_4_9"/>
    <property type="match status" value="1"/>
</dbReference>
<dbReference type="Proteomes" id="UP001610335">
    <property type="component" value="Unassembled WGS sequence"/>
</dbReference>
<reference evidence="3 4" key="1">
    <citation type="submission" date="2024-07" db="EMBL/GenBank/DDBJ databases">
        <title>Section-level genome sequencing and comparative genomics of Aspergillus sections Usti and Cavernicolus.</title>
        <authorList>
            <consortium name="Lawrence Berkeley National Laboratory"/>
            <person name="Nybo J.L."/>
            <person name="Vesth T.C."/>
            <person name="Theobald S."/>
            <person name="Frisvad J.C."/>
            <person name="Larsen T.O."/>
            <person name="Kjaerboelling I."/>
            <person name="Rothschild-Mancinelli K."/>
            <person name="Lyhne E.K."/>
            <person name="Kogle M.E."/>
            <person name="Barry K."/>
            <person name="Clum A."/>
            <person name="Na H."/>
            <person name="Ledsgaard L."/>
            <person name="Lin J."/>
            <person name="Lipzen A."/>
            <person name="Kuo A."/>
            <person name="Riley R."/>
            <person name="Mondo S."/>
            <person name="LaButti K."/>
            <person name="Haridas S."/>
            <person name="Pangalinan J."/>
            <person name="Salamov A.A."/>
            <person name="Simmons B.A."/>
            <person name="Magnuson J.K."/>
            <person name="Chen J."/>
            <person name="Drula E."/>
            <person name="Henrissat B."/>
            <person name="Wiebenga A."/>
            <person name="Lubbers R.J."/>
            <person name="Gomes A.C."/>
            <person name="Makela M.R."/>
            <person name="Stajich J."/>
            <person name="Grigoriev I.V."/>
            <person name="Mortensen U.H."/>
            <person name="De vries R.P."/>
            <person name="Baker S.E."/>
            <person name="Andersen M.R."/>
        </authorList>
    </citation>
    <scope>NUCLEOTIDE SEQUENCE [LARGE SCALE GENOMIC DNA]</scope>
    <source>
        <strain evidence="3 4">CBS 600.67</strain>
    </source>
</reference>
<keyword evidence="1" id="KW-0378">Hydrolase</keyword>
<dbReference type="InterPro" id="IPR008979">
    <property type="entry name" value="Galactose-bd-like_sf"/>
</dbReference>
<evidence type="ECO:0000259" key="2">
    <source>
        <dbReference type="Pfam" id="PF02018"/>
    </source>
</evidence>
<dbReference type="EMBL" id="JBFXLS010000022">
    <property type="protein sequence ID" value="KAL2828009.1"/>
    <property type="molecule type" value="Genomic_DNA"/>
</dbReference>
<evidence type="ECO:0000313" key="4">
    <source>
        <dbReference type="Proteomes" id="UP001610335"/>
    </source>
</evidence>
<evidence type="ECO:0000313" key="3">
    <source>
        <dbReference type="EMBL" id="KAL2828009.1"/>
    </source>
</evidence>
<accession>A0ABR4IJP8</accession>
<gene>
    <name evidence="3" type="ORF">BDW59DRAFT_171134</name>
</gene>
<comment type="caution">
    <text evidence="3">The sequence shown here is derived from an EMBL/GenBank/DDBJ whole genome shotgun (WGS) entry which is preliminary data.</text>
</comment>